<dbReference type="STRING" id="1280847.SAMN04488036_11120"/>
<evidence type="ECO:0000259" key="4">
    <source>
        <dbReference type="PROSITE" id="PS01124"/>
    </source>
</evidence>
<dbReference type="GO" id="GO:0000976">
    <property type="term" value="F:transcription cis-regulatory region binding"/>
    <property type="evidence" value="ECO:0007669"/>
    <property type="project" value="TreeGrafter"/>
</dbReference>
<reference evidence="6" key="1">
    <citation type="submission" date="2016-10" db="EMBL/GenBank/DDBJ databases">
        <authorList>
            <person name="Varghese N."/>
            <person name="Submissions S."/>
        </authorList>
    </citation>
    <scope>NUCLEOTIDE SEQUENCE [LARGE SCALE GENOMIC DNA]</scope>
    <source>
        <strain evidence="6">DSM 28453</strain>
    </source>
</reference>
<dbReference type="Pfam" id="PF12833">
    <property type="entry name" value="HTH_18"/>
    <property type="match status" value="1"/>
</dbReference>
<evidence type="ECO:0000313" key="6">
    <source>
        <dbReference type="Proteomes" id="UP000198851"/>
    </source>
</evidence>
<keyword evidence="6" id="KW-1185">Reference proteome</keyword>
<dbReference type="InterPro" id="IPR009057">
    <property type="entry name" value="Homeodomain-like_sf"/>
</dbReference>
<dbReference type="PANTHER" id="PTHR47894:SF4">
    <property type="entry name" value="HTH-TYPE TRANSCRIPTIONAL REGULATOR GADX"/>
    <property type="match status" value="1"/>
</dbReference>
<dbReference type="SMART" id="SM00342">
    <property type="entry name" value="HTH_ARAC"/>
    <property type="match status" value="1"/>
</dbReference>
<dbReference type="InterPro" id="IPR032687">
    <property type="entry name" value="AraC-type_N"/>
</dbReference>
<dbReference type="PANTHER" id="PTHR47894">
    <property type="entry name" value="HTH-TYPE TRANSCRIPTIONAL REGULATOR GADX"/>
    <property type="match status" value="1"/>
</dbReference>
<dbReference type="EMBL" id="FOSZ01000011">
    <property type="protein sequence ID" value="SFL36998.1"/>
    <property type="molecule type" value="Genomic_DNA"/>
</dbReference>
<evidence type="ECO:0000313" key="5">
    <source>
        <dbReference type="EMBL" id="SFL36998.1"/>
    </source>
</evidence>
<keyword evidence="3" id="KW-0804">Transcription</keyword>
<dbReference type="InterPro" id="IPR018060">
    <property type="entry name" value="HTH_AraC"/>
</dbReference>
<organism evidence="5 6">
    <name type="scientific">Shimia haliotis</name>
    <dbReference type="NCBI Taxonomy" id="1280847"/>
    <lineage>
        <taxon>Bacteria</taxon>
        <taxon>Pseudomonadati</taxon>
        <taxon>Pseudomonadota</taxon>
        <taxon>Alphaproteobacteria</taxon>
        <taxon>Rhodobacterales</taxon>
        <taxon>Roseobacteraceae</taxon>
    </lineage>
</organism>
<dbReference type="GO" id="GO:0005829">
    <property type="term" value="C:cytosol"/>
    <property type="evidence" value="ECO:0007669"/>
    <property type="project" value="TreeGrafter"/>
</dbReference>
<protein>
    <submittedName>
        <fullName evidence="5">AraC-type DNA-binding protein</fullName>
    </submittedName>
</protein>
<dbReference type="PROSITE" id="PS01124">
    <property type="entry name" value="HTH_ARAC_FAMILY_2"/>
    <property type="match status" value="1"/>
</dbReference>
<dbReference type="GO" id="GO:0003700">
    <property type="term" value="F:DNA-binding transcription factor activity"/>
    <property type="evidence" value="ECO:0007669"/>
    <property type="project" value="InterPro"/>
</dbReference>
<dbReference type="AlphaFoldDB" id="A0A1I4H3Z2"/>
<evidence type="ECO:0000256" key="3">
    <source>
        <dbReference type="ARBA" id="ARBA00023163"/>
    </source>
</evidence>
<feature type="domain" description="HTH araC/xylS-type" evidence="4">
    <location>
        <begin position="181"/>
        <end position="278"/>
    </location>
</feature>
<dbReference type="SUPFAM" id="SSF46689">
    <property type="entry name" value="Homeodomain-like"/>
    <property type="match status" value="1"/>
</dbReference>
<dbReference type="Pfam" id="PF12625">
    <property type="entry name" value="Arabinose_bd"/>
    <property type="match status" value="1"/>
</dbReference>
<dbReference type="Gene3D" id="1.10.10.60">
    <property type="entry name" value="Homeodomain-like"/>
    <property type="match status" value="1"/>
</dbReference>
<keyword evidence="1" id="KW-0805">Transcription regulation</keyword>
<evidence type="ECO:0000256" key="1">
    <source>
        <dbReference type="ARBA" id="ARBA00023015"/>
    </source>
</evidence>
<evidence type="ECO:0000256" key="2">
    <source>
        <dbReference type="ARBA" id="ARBA00023125"/>
    </source>
</evidence>
<gene>
    <name evidence="5" type="ORF">SAMN04488036_11120</name>
</gene>
<name>A0A1I4H3Z2_9RHOB</name>
<keyword evidence="2 5" id="KW-0238">DNA-binding</keyword>
<proteinExistence type="predicted"/>
<sequence length="282" mass="30960">MREACLTASDPTLGAQFGMAYSDAPSLSAYIGSNSATLREAILSAGRFFRLSDPTTIFDLLSTEDGATLSVGSTLAGLRSNDRYQEFLVFGTLARIQSISQRTTRPQKVVFQHRLLGELRDFERIAGGPVRFGGSFTGLKFSLMTLDTRLARFDPDLLAHLTDLAEAQLTHHGAQDRTTRDRVERMLLDALPGRFLTADEVSSNMGTTRRTLTRRLSAEGVTFRSLCNDLRFRLAKAYLQEGRTVTETAFLLGYGEQATFSSAFRGWSGVSPTEFAATAEAT</sequence>
<accession>A0A1I4H3Z2</accession>
<dbReference type="Proteomes" id="UP000198851">
    <property type="component" value="Unassembled WGS sequence"/>
</dbReference>